<evidence type="ECO:0000256" key="1">
    <source>
        <dbReference type="SAM" id="MobiDB-lite"/>
    </source>
</evidence>
<comment type="caution">
    <text evidence="2">The sequence shown here is derived from an EMBL/GenBank/DDBJ whole genome shotgun (WGS) entry which is preliminary data.</text>
</comment>
<reference evidence="3" key="1">
    <citation type="journal article" date="2019" name="Int. J. Syst. Evol. Microbiol.">
        <title>The Global Catalogue of Microorganisms (GCM) 10K type strain sequencing project: providing services to taxonomists for standard genome sequencing and annotation.</title>
        <authorList>
            <consortium name="The Broad Institute Genomics Platform"/>
            <consortium name="The Broad Institute Genome Sequencing Center for Infectious Disease"/>
            <person name="Wu L."/>
            <person name="Ma J."/>
        </authorList>
    </citation>
    <scope>NUCLEOTIDE SEQUENCE [LARGE SCALE GENOMIC DNA]</scope>
    <source>
        <strain evidence="3">JCM 18306</strain>
    </source>
</reference>
<gene>
    <name evidence="2" type="ORF">GCM10023323_53060</name>
</gene>
<dbReference type="Proteomes" id="UP001499878">
    <property type="component" value="Unassembled WGS sequence"/>
</dbReference>
<name>A0ABP9TBB9_9ACTN</name>
<evidence type="ECO:0000313" key="2">
    <source>
        <dbReference type="EMBL" id="GAA5213181.1"/>
    </source>
</evidence>
<evidence type="ECO:0000313" key="3">
    <source>
        <dbReference type="Proteomes" id="UP001499878"/>
    </source>
</evidence>
<sequence length="251" mass="26657">MPKPLGQFALAKPATPPLASVLLTKPLSHGESTVKRRSLPVAAALAATAALLLTACGSSDDSSKANDEIAGADTGSEQESATPAARPSDTAQHPKVTLPKDVTNVFEGWKTGDATTDAVLADTSRRVDALTYAITQAEPDEPALGFYYKGDALLGAADWVQEFVKAKKSMTGETRYFKPTVDVYADGKATLTYCSFEGKAFVKDRKTGKAEKTPVTDDSYLLYSTRMEKNEKGVWQAAVLNSERGNGTCAP</sequence>
<dbReference type="EMBL" id="BAABJR010000014">
    <property type="protein sequence ID" value="GAA5213181.1"/>
    <property type="molecule type" value="Genomic_DNA"/>
</dbReference>
<proteinExistence type="predicted"/>
<keyword evidence="3" id="KW-1185">Reference proteome</keyword>
<accession>A0ABP9TBB9</accession>
<keyword evidence="2" id="KW-0449">Lipoprotein</keyword>
<organism evidence="2 3">
    <name type="scientific">Streptomyces thinghirensis</name>
    <dbReference type="NCBI Taxonomy" id="551547"/>
    <lineage>
        <taxon>Bacteria</taxon>
        <taxon>Bacillati</taxon>
        <taxon>Actinomycetota</taxon>
        <taxon>Actinomycetes</taxon>
        <taxon>Kitasatosporales</taxon>
        <taxon>Streptomycetaceae</taxon>
        <taxon>Streptomyces</taxon>
    </lineage>
</organism>
<protein>
    <submittedName>
        <fullName evidence="2">Lipoprotein</fullName>
    </submittedName>
</protein>
<feature type="region of interest" description="Disordered" evidence="1">
    <location>
        <begin position="58"/>
        <end position="96"/>
    </location>
</feature>